<evidence type="ECO:0000256" key="1">
    <source>
        <dbReference type="PROSITE-ProRule" id="PRU00339"/>
    </source>
</evidence>
<dbReference type="EMBL" id="DXBE01000064">
    <property type="protein sequence ID" value="HIZ69952.1"/>
    <property type="molecule type" value="Genomic_DNA"/>
</dbReference>
<accession>A0A9D2JX88</accession>
<evidence type="ECO:0000313" key="3">
    <source>
        <dbReference type="EMBL" id="HIZ69952.1"/>
    </source>
</evidence>
<dbReference type="PROSITE" id="PS50005">
    <property type="entry name" value="TPR"/>
    <property type="match status" value="1"/>
</dbReference>
<dbReference type="Gene3D" id="1.25.40.10">
    <property type="entry name" value="Tetratricopeptide repeat domain"/>
    <property type="match status" value="1"/>
</dbReference>
<gene>
    <name evidence="3" type="ORF">H9966_08770</name>
</gene>
<reference evidence="3" key="1">
    <citation type="journal article" date="2021" name="PeerJ">
        <title>Extensive microbial diversity within the chicken gut microbiome revealed by metagenomics and culture.</title>
        <authorList>
            <person name="Gilroy R."/>
            <person name="Ravi A."/>
            <person name="Getino M."/>
            <person name="Pursley I."/>
            <person name="Horton D.L."/>
            <person name="Alikhan N.F."/>
            <person name="Baker D."/>
            <person name="Gharbi K."/>
            <person name="Hall N."/>
            <person name="Watson M."/>
            <person name="Adriaenssens E.M."/>
            <person name="Foster-Nyarko E."/>
            <person name="Jarju S."/>
            <person name="Secka A."/>
            <person name="Antonio M."/>
            <person name="Oren A."/>
            <person name="Chaudhuri R.R."/>
            <person name="La Ragione R."/>
            <person name="Hildebrand F."/>
            <person name="Pallen M.J."/>
        </authorList>
    </citation>
    <scope>NUCLEOTIDE SEQUENCE</scope>
    <source>
        <strain evidence="3">ChiHecec3B27-8219</strain>
    </source>
</reference>
<dbReference type="InterPro" id="IPR019734">
    <property type="entry name" value="TPR_rpt"/>
</dbReference>
<dbReference type="Pfam" id="PF13414">
    <property type="entry name" value="TPR_11"/>
    <property type="match status" value="1"/>
</dbReference>
<dbReference type="Proteomes" id="UP000824055">
    <property type="component" value="Unassembled WGS sequence"/>
</dbReference>
<keyword evidence="2" id="KW-0732">Signal</keyword>
<reference evidence="3" key="2">
    <citation type="submission" date="2021-04" db="EMBL/GenBank/DDBJ databases">
        <authorList>
            <person name="Gilroy R."/>
        </authorList>
    </citation>
    <scope>NUCLEOTIDE SEQUENCE</scope>
    <source>
        <strain evidence="3">ChiHecec3B27-8219</strain>
    </source>
</reference>
<organism evidence="3 4">
    <name type="scientific">Candidatus Prevotella avicola</name>
    <dbReference type="NCBI Taxonomy" id="2838738"/>
    <lineage>
        <taxon>Bacteria</taxon>
        <taxon>Pseudomonadati</taxon>
        <taxon>Bacteroidota</taxon>
        <taxon>Bacteroidia</taxon>
        <taxon>Bacteroidales</taxon>
        <taxon>Prevotellaceae</taxon>
        <taxon>Prevotella</taxon>
    </lineage>
</organism>
<proteinExistence type="predicted"/>
<dbReference type="AlphaFoldDB" id="A0A9D2JX88"/>
<feature type="repeat" description="TPR" evidence="1">
    <location>
        <begin position="295"/>
        <end position="328"/>
    </location>
</feature>
<dbReference type="InterPro" id="IPR011990">
    <property type="entry name" value="TPR-like_helical_dom_sf"/>
</dbReference>
<evidence type="ECO:0000256" key="2">
    <source>
        <dbReference type="SAM" id="SignalP"/>
    </source>
</evidence>
<evidence type="ECO:0000313" key="4">
    <source>
        <dbReference type="Proteomes" id="UP000824055"/>
    </source>
</evidence>
<sequence>MRKLIVAALMVLGTSTAFAADSPALKAILGAKTYAEAEALLKQSLEQLAGPEEKAEAYNHLVDLSMDDFNKESQVALQNATMKQMGQEGNTPFDTLKMYQSYYNAMQAALECNKYDQMPNEKGKIKPKYEKSNANRLYSNRVNLIQGGEYFRTAGKNEVALDFYKAYVVSYDAPLFNSVEKKPDEFYYDVARVGAVVAFQLKNYDVANEMADVAMKGSGETAEQGLNVKLAVMGANLKNHEDSVAYTNKVKELYAKNTKNEMIFGTLVTLYSNMKMKDELNKLFDEKLAEDPNNFVVYAVRGQNAQFEGDIDTAIPNYKKAIEIQPDNAQILTYLGACLFDKAQKAEEKAGATTGEIPATAKAQIEPVFKEAEGYLEKAKQLDPNREQSQWAYPLYRVYYRLYGPQDPKTVEAEALTK</sequence>
<name>A0A9D2JX88_9BACT</name>
<feature type="signal peptide" evidence="2">
    <location>
        <begin position="1"/>
        <end position="19"/>
    </location>
</feature>
<protein>
    <submittedName>
        <fullName evidence="3">Tetratricopeptide repeat protein</fullName>
    </submittedName>
</protein>
<dbReference type="SUPFAM" id="SSF48439">
    <property type="entry name" value="Protein prenylyltransferase"/>
    <property type="match status" value="1"/>
</dbReference>
<comment type="caution">
    <text evidence="3">The sequence shown here is derived from an EMBL/GenBank/DDBJ whole genome shotgun (WGS) entry which is preliminary data.</text>
</comment>
<keyword evidence="1" id="KW-0802">TPR repeat</keyword>
<feature type="chain" id="PRO_5039335809" evidence="2">
    <location>
        <begin position="20"/>
        <end position="418"/>
    </location>
</feature>